<dbReference type="PANTHER" id="PTHR44229:SF4">
    <property type="entry name" value="15-HYDROXYPROSTAGLANDIN DEHYDROGENASE [NAD(+)]"/>
    <property type="match status" value="1"/>
</dbReference>
<evidence type="ECO:0000256" key="3">
    <source>
        <dbReference type="RuleBase" id="RU000363"/>
    </source>
</evidence>
<feature type="region of interest" description="Disordered" evidence="4">
    <location>
        <begin position="262"/>
        <end position="282"/>
    </location>
</feature>
<dbReference type="PRINTS" id="PR00080">
    <property type="entry name" value="SDRFAMILY"/>
</dbReference>
<reference evidence="5" key="1">
    <citation type="submission" date="2022-07" db="EMBL/GenBank/DDBJ databases">
        <title>Phylogenomic reconstructions and comparative analyses of Kickxellomycotina fungi.</title>
        <authorList>
            <person name="Reynolds N.K."/>
            <person name="Stajich J.E."/>
            <person name="Barry K."/>
            <person name="Grigoriev I.V."/>
            <person name="Crous P."/>
            <person name="Smith M.E."/>
        </authorList>
    </citation>
    <scope>NUCLEOTIDE SEQUENCE</scope>
    <source>
        <strain evidence="5">RSA 567</strain>
    </source>
</reference>
<evidence type="ECO:0000313" key="6">
    <source>
        <dbReference type="Proteomes" id="UP001151582"/>
    </source>
</evidence>
<evidence type="ECO:0000256" key="2">
    <source>
        <dbReference type="ARBA" id="ARBA00023002"/>
    </source>
</evidence>
<organism evidence="5 6">
    <name type="scientific">Dimargaris verticillata</name>
    <dbReference type="NCBI Taxonomy" id="2761393"/>
    <lineage>
        <taxon>Eukaryota</taxon>
        <taxon>Fungi</taxon>
        <taxon>Fungi incertae sedis</taxon>
        <taxon>Zoopagomycota</taxon>
        <taxon>Kickxellomycotina</taxon>
        <taxon>Dimargaritomycetes</taxon>
        <taxon>Dimargaritales</taxon>
        <taxon>Dimargaritaceae</taxon>
        <taxon>Dimargaris</taxon>
    </lineage>
</organism>
<comment type="caution">
    <text evidence="5">The sequence shown here is derived from an EMBL/GenBank/DDBJ whole genome shotgun (WGS) entry which is preliminary data.</text>
</comment>
<gene>
    <name evidence="5" type="ORF">H4R34_004820</name>
</gene>
<dbReference type="InterPro" id="IPR002347">
    <property type="entry name" value="SDR_fam"/>
</dbReference>
<dbReference type="Pfam" id="PF00106">
    <property type="entry name" value="adh_short"/>
    <property type="match status" value="1"/>
</dbReference>
<dbReference type="AlphaFoldDB" id="A0A9W8B4T8"/>
<proteinExistence type="inferred from homology"/>
<protein>
    <recommendedName>
        <fullName evidence="7">15-hydroxyprostaglandin dehydrogenase</fullName>
    </recommendedName>
</protein>
<dbReference type="EMBL" id="JANBQB010000694">
    <property type="protein sequence ID" value="KAJ1974166.1"/>
    <property type="molecule type" value="Genomic_DNA"/>
</dbReference>
<evidence type="ECO:0008006" key="7">
    <source>
        <dbReference type="Google" id="ProtNLM"/>
    </source>
</evidence>
<name>A0A9W8B4T8_9FUNG</name>
<keyword evidence="2" id="KW-0560">Oxidoreductase</keyword>
<dbReference type="GO" id="GO:0005737">
    <property type="term" value="C:cytoplasm"/>
    <property type="evidence" value="ECO:0007669"/>
    <property type="project" value="TreeGrafter"/>
</dbReference>
<dbReference type="Proteomes" id="UP001151582">
    <property type="component" value="Unassembled WGS sequence"/>
</dbReference>
<dbReference type="GO" id="GO:0016616">
    <property type="term" value="F:oxidoreductase activity, acting on the CH-OH group of donors, NAD or NADP as acceptor"/>
    <property type="evidence" value="ECO:0007669"/>
    <property type="project" value="TreeGrafter"/>
</dbReference>
<keyword evidence="6" id="KW-1185">Reference proteome</keyword>
<evidence type="ECO:0000313" key="5">
    <source>
        <dbReference type="EMBL" id="KAJ1974166.1"/>
    </source>
</evidence>
<dbReference type="InterPro" id="IPR036291">
    <property type="entry name" value="NAD(P)-bd_dom_sf"/>
</dbReference>
<dbReference type="Gene3D" id="3.40.50.720">
    <property type="entry name" value="NAD(P)-binding Rossmann-like Domain"/>
    <property type="match status" value="1"/>
</dbReference>
<dbReference type="PANTHER" id="PTHR44229">
    <property type="entry name" value="15-HYDROXYPROSTAGLANDIN DEHYDROGENASE [NAD(+)]"/>
    <property type="match status" value="1"/>
</dbReference>
<accession>A0A9W8B4T8</accession>
<dbReference type="SUPFAM" id="SSF51735">
    <property type="entry name" value="NAD(P)-binding Rossmann-fold domains"/>
    <property type="match status" value="1"/>
</dbReference>
<dbReference type="OrthoDB" id="5840532at2759"/>
<dbReference type="PRINTS" id="PR00081">
    <property type="entry name" value="GDHRDH"/>
</dbReference>
<evidence type="ECO:0000256" key="1">
    <source>
        <dbReference type="ARBA" id="ARBA00006484"/>
    </source>
</evidence>
<evidence type="ECO:0000256" key="4">
    <source>
        <dbReference type="SAM" id="MobiDB-lite"/>
    </source>
</evidence>
<sequence>MTGKAVIVTGGASGIGRALVTCLVEQGHQVLVADIDDKQGHALVQELTGGINPVYPCVAYTHCDVTDPTAFAELFEHGTKLFGAVHALVNNAGIAQTHEFWLAPQWIKTIQVNLTATIAGTTAAIQHFTSQGIAGSVVNISSIAGLIPFEGEPVYAATKAGVLNFTRSLKMYAPLMGVRVNAVCPAFVDTPMLTKLSQLSPAHEASLAQTNKLSPTDVVDSIIRCMDDTTLAGDILVVPYNRAPTTLGVDSNVIGLLTDSLPPMPTPTAAEAPPRAKVELKS</sequence>
<comment type="similarity">
    <text evidence="1 3">Belongs to the short-chain dehydrogenases/reductases (SDR) family.</text>
</comment>